<dbReference type="AlphaFoldDB" id="K3WYI8"/>
<feature type="region of interest" description="Disordered" evidence="4">
    <location>
        <begin position="426"/>
        <end position="529"/>
    </location>
</feature>
<keyword evidence="2" id="KW-0547">Nucleotide-binding</keyword>
<dbReference type="VEuPathDB" id="FungiDB:PYU1_G010017"/>
<evidence type="ECO:0000256" key="4">
    <source>
        <dbReference type="SAM" id="MobiDB-lite"/>
    </source>
</evidence>
<dbReference type="PANTHER" id="PTHR12241:SF147">
    <property type="entry name" value="TUBULIN POLYGLUTAMYLASE TTLL7"/>
    <property type="match status" value="1"/>
</dbReference>
<dbReference type="HOGENOM" id="CLU_407435_0_0_1"/>
<feature type="compositionally biased region" description="Basic and acidic residues" evidence="4">
    <location>
        <begin position="462"/>
        <end position="484"/>
    </location>
</feature>
<dbReference type="GO" id="GO:0070740">
    <property type="term" value="F:tubulin-glutamic acid ligase activity"/>
    <property type="evidence" value="ECO:0007669"/>
    <property type="project" value="TreeGrafter"/>
</dbReference>
<name>K3WYI8_GLOUD</name>
<protein>
    <submittedName>
        <fullName evidence="5">Uncharacterized protein</fullName>
    </submittedName>
</protein>
<dbReference type="InParanoid" id="K3WYI8"/>
<proteinExistence type="predicted"/>
<evidence type="ECO:0000256" key="3">
    <source>
        <dbReference type="ARBA" id="ARBA00022840"/>
    </source>
</evidence>
<sequence>MAPRLTSQRKSLSAASVTRANGNAGSSRRKSVQSSAIAASAPAGINQPRRRRTCRVTVDITACRYAVIRRCLRERGFRLVKAKEGDTKPKWDIWWSDRGDLLKDLPRLNAFQKINHFPAMEEICRKDFLANNLNAICKVLPNDFDFYPRSFLMPAEGVELQKYMGRAPKSTTFIAKPKTLCQGKGISLVQSFSKVPNEPCVVQHYVDNPLLIDGFKFDLRIYVLVFSVHPLRIYIFKNGLARFCTSAFQKPTRCNLNQKRMHLTNYAVNKCSKNFQQATSSGDENKASKRSLTAIMAYLDATGHYSSRNVWTQICDIVVKTLLCVQPKLSSTYKSFFGESDATWGPKCFEVLGFDIMLDANGKAWLFEVNHAPSFAGDSPLDREIKSTLISSTLALIDVTNEKKRVFLQQNRQQWSKRLWSTQPQTAKKSVLAVPSSSAQNVSKSKQGEETKVIATNASNGHPEEGETDEKAERPCVEHSLTQDKDDEDASGSSDFADELDDQGSDGTDRVDVDNDEESNQQKDIDTVKLPAIRSIFRRSNRVLPLRR</sequence>
<evidence type="ECO:0000256" key="2">
    <source>
        <dbReference type="ARBA" id="ARBA00022741"/>
    </source>
</evidence>
<dbReference type="GO" id="GO:0036064">
    <property type="term" value="C:ciliary basal body"/>
    <property type="evidence" value="ECO:0007669"/>
    <property type="project" value="TreeGrafter"/>
</dbReference>
<dbReference type="EnsemblProtists" id="PYU1_T010037">
    <property type="protein sequence ID" value="PYU1_T010037"/>
    <property type="gene ID" value="PYU1_G010017"/>
</dbReference>
<evidence type="ECO:0000256" key="1">
    <source>
        <dbReference type="ARBA" id="ARBA00022598"/>
    </source>
</evidence>
<feature type="region of interest" description="Disordered" evidence="4">
    <location>
        <begin position="1"/>
        <end position="44"/>
    </location>
</feature>
<dbReference type="InterPro" id="IPR004344">
    <property type="entry name" value="TTL/TTLL_fam"/>
</dbReference>
<feature type="compositionally biased region" description="Low complexity" evidence="4">
    <location>
        <begin position="34"/>
        <end position="43"/>
    </location>
</feature>
<evidence type="ECO:0000313" key="6">
    <source>
        <dbReference type="Proteomes" id="UP000019132"/>
    </source>
</evidence>
<dbReference type="OMA" id="KNSNYPY"/>
<dbReference type="Gene3D" id="3.30.470.20">
    <property type="entry name" value="ATP-grasp fold, B domain"/>
    <property type="match status" value="1"/>
</dbReference>
<keyword evidence="6" id="KW-1185">Reference proteome</keyword>
<reference evidence="6" key="1">
    <citation type="journal article" date="2010" name="Genome Biol.">
        <title>Genome sequence of the necrotrophic plant pathogen Pythium ultimum reveals original pathogenicity mechanisms and effector repertoire.</title>
        <authorList>
            <person name="Levesque C.A."/>
            <person name="Brouwer H."/>
            <person name="Cano L."/>
            <person name="Hamilton J.P."/>
            <person name="Holt C."/>
            <person name="Huitema E."/>
            <person name="Raffaele S."/>
            <person name="Robideau G.P."/>
            <person name="Thines M."/>
            <person name="Win J."/>
            <person name="Zerillo M.M."/>
            <person name="Beakes G.W."/>
            <person name="Boore J.L."/>
            <person name="Busam D."/>
            <person name="Dumas B."/>
            <person name="Ferriera S."/>
            <person name="Fuerstenberg S.I."/>
            <person name="Gachon C.M."/>
            <person name="Gaulin E."/>
            <person name="Govers F."/>
            <person name="Grenville-Briggs L."/>
            <person name="Horner N."/>
            <person name="Hostetler J."/>
            <person name="Jiang R.H."/>
            <person name="Johnson J."/>
            <person name="Krajaejun T."/>
            <person name="Lin H."/>
            <person name="Meijer H.J."/>
            <person name="Moore B."/>
            <person name="Morris P."/>
            <person name="Phuntmart V."/>
            <person name="Puiu D."/>
            <person name="Shetty J."/>
            <person name="Stajich J.E."/>
            <person name="Tripathy S."/>
            <person name="Wawra S."/>
            <person name="van West P."/>
            <person name="Whitty B.R."/>
            <person name="Coutinho P.M."/>
            <person name="Henrissat B."/>
            <person name="Martin F."/>
            <person name="Thomas P.D."/>
            <person name="Tyler B.M."/>
            <person name="De Vries R.P."/>
            <person name="Kamoun S."/>
            <person name="Yandell M."/>
            <person name="Tisserat N."/>
            <person name="Buell C.R."/>
        </authorList>
    </citation>
    <scope>NUCLEOTIDE SEQUENCE</scope>
    <source>
        <strain evidence="6">DAOM:BR144</strain>
    </source>
</reference>
<accession>K3WYI8</accession>
<feature type="compositionally biased region" description="Polar residues" evidence="4">
    <location>
        <begin position="435"/>
        <end position="445"/>
    </location>
</feature>
<feature type="compositionally biased region" description="Acidic residues" evidence="4">
    <location>
        <begin position="485"/>
        <end position="504"/>
    </location>
</feature>
<dbReference type="GO" id="GO:0015631">
    <property type="term" value="F:tubulin binding"/>
    <property type="evidence" value="ECO:0007669"/>
    <property type="project" value="TreeGrafter"/>
</dbReference>
<dbReference type="SUPFAM" id="SSF56059">
    <property type="entry name" value="Glutathione synthetase ATP-binding domain-like"/>
    <property type="match status" value="1"/>
</dbReference>
<dbReference type="eggNOG" id="KOG2158">
    <property type="taxonomic scope" value="Eukaryota"/>
</dbReference>
<evidence type="ECO:0000313" key="5">
    <source>
        <dbReference type="EnsemblProtists" id="PYU1_T010037"/>
    </source>
</evidence>
<dbReference type="GO" id="GO:0000226">
    <property type="term" value="P:microtubule cytoskeleton organization"/>
    <property type="evidence" value="ECO:0007669"/>
    <property type="project" value="TreeGrafter"/>
</dbReference>
<feature type="compositionally biased region" description="Polar residues" evidence="4">
    <location>
        <begin position="1"/>
        <end position="26"/>
    </location>
</feature>
<organism evidence="5 6">
    <name type="scientific">Globisporangium ultimum (strain ATCC 200006 / CBS 805.95 / DAOM BR144)</name>
    <name type="common">Pythium ultimum</name>
    <dbReference type="NCBI Taxonomy" id="431595"/>
    <lineage>
        <taxon>Eukaryota</taxon>
        <taxon>Sar</taxon>
        <taxon>Stramenopiles</taxon>
        <taxon>Oomycota</taxon>
        <taxon>Peronosporomycetes</taxon>
        <taxon>Pythiales</taxon>
        <taxon>Pythiaceae</taxon>
        <taxon>Globisporangium</taxon>
    </lineage>
</organism>
<dbReference type="Proteomes" id="UP000019132">
    <property type="component" value="Unassembled WGS sequence"/>
</dbReference>
<dbReference type="PROSITE" id="PS51221">
    <property type="entry name" value="TTL"/>
    <property type="match status" value="1"/>
</dbReference>
<dbReference type="GO" id="GO:0005524">
    <property type="term" value="F:ATP binding"/>
    <property type="evidence" value="ECO:0007669"/>
    <property type="project" value="UniProtKB-KW"/>
</dbReference>
<reference evidence="5" key="3">
    <citation type="submission" date="2015-02" db="UniProtKB">
        <authorList>
            <consortium name="EnsemblProtists"/>
        </authorList>
    </citation>
    <scope>IDENTIFICATION</scope>
    <source>
        <strain evidence="5">DAOM BR144</strain>
    </source>
</reference>
<dbReference type="PANTHER" id="PTHR12241">
    <property type="entry name" value="TUBULIN POLYGLUTAMYLASE"/>
    <property type="match status" value="1"/>
</dbReference>
<dbReference type="EMBL" id="GL376624">
    <property type="status" value="NOT_ANNOTATED_CDS"/>
    <property type="molecule type" value="Genomic_DNA"/>
</dbReference>
<dbReference type="Pfam" id="PF03133">
    <property type="entry name" value="TTL"/>
    <property type="match status" value="1"/>
</dbReference>
<keyword evidence="1" id="KW-0436">Ligase</keyword>
<keyword evidence="3" id="KW-0067">ATP-binding</keyword>
<dbReference type="STRING" id="431595.K3WYI8"/>
<reference evidence="6" key="2">
    <citation type="submission" date="2010-04" db="EMBL/GenBank/DDBJ databases">
        <authorList>
            <person name="Buell R."/>
            <person name="Hamilton J."/>
            <person name="Hostetler J."/>
        </authorList>
    </citation>
    <scope>NUCLEOTIDE SEQUENCE [LARGE SCALE GENOMIC DNA]</scope>
    <source>
        <strain evidence="6">DAOM:BR144</strain>
    </source>
</reference>